<dbReference type="HOGENOM" id="CLU_077795_2_0_0"/>
<comment type="subunit">
    <text evidence="3">Homotrimer.</text>
</comment>
<organism evidence="6 7">
    <name type="scientific">Aminobacterium colombiense (strain DSM 12261 / ALA-1)</name>
    <dbReference type="NCBI Taxonomy" id="572547"/>
    <lineage>
        <taxon>Bacteria</taxon>
        <taxon>Thermotogati</taxon>
        <taxon>Synergistota</taxon>
        <taxon>Synergistia</taxon>
        <taxon>Synergistales</taxon>
        <taxon>Aminobacteriaceae</taxon>
        <taxon>Aminobacterium</taxon>
    </lineage>
</organism>
<dbReference type="InterPro" id="IPR000887">
    <property type="entry name" value="Aldlse_KDPG_KHG"/>
</dbReference>
<evidence type="ECO:0000256" key="4">
    <source>
        <dbReference type="ARBA" id="ARBA00023239"/>
    </source>
</evidence>
<dbReference type="PANTHER" id="PTHR30246:SF1">
    <property type="entry name" value="2-DEHYDRO-3-DEOXY-6-PHOSPHOGALACTONATE ALDOLASE-RELATED"/>
    <property type="match status" value="1"/>
</dbReference>
<evidence type="ECO:0000256" key="3">
    <source>
        <dbReference type="ARBA" id="ARBA00011233"/>
    </source>
</evidence>
<gene>
    <name evidence="6" type="ordered locus">Amico_1672</name>
</gene>
<dbReference type="InterPro" id="IPR013785">
    <property type="entry name" value="Aldolase_TIM"/>
</dbReference>
<dbReference type="SUPFAM" id="SSF51569">
    <property type="entry name" value="Aldolase"/>
    <property type="match status" value="1"/>
</dbReference>
<accession>D5EGV6</accession>
<comment type="pathway">
    <text evidence="1">Carbohydrate acid metabolism.</text>
</comment>
<comment type="similarity">
    <text evidence="2">Belongs to the KHG/KDPG aldolase family.</text>
</comment>
<dbReference type="GO" id="GO:0016829">
    <property type="term" value="F:lyase activity"/>
    <property type="evidence" value="ECO:0007669"/>
    <property type="project" value="UniProtKB-KW"/>
</dbReference>
<evidence type="ECO:0000313" key="6">
    <source>
        <dbReference type="EMBL" id="ADE57788.1"/>
    </source>
</evidence>
<dbReference type="OrthoDB" id="9802667at2"/>
<sequence>MIRIRKYEILSAIEEQGVVGIIRTESVEKGIAMADAMFDAGMKAVEVSMTFPGSLDIMRTSAERHRGQGCFVGAGTVVDEATARMCIANGAEFIVSQSLSDDVVYTCNRYGLPAMPGIGTVTELMHALELGVDVVKAFPGSVLGPKFIKAVHGPVPYANIMPIGGVSLENMEEWFKAGAFAVGLGSALTKPAGTDGSYEAVREAVEKVLHEITRIRAGLK</sequence>
<dbReference type="Proteomes" id="UP000002366">
    <property type="component" value="Chromosome"/>
</dbReference>
<dbReference type="Gene3D" id="3.20.20.70">
    <property type="entry name" value="Aldolase class I"/>
    <property type="match status" value="1"/>
</dbReference>
<keyword evidence="5" id="KW-0119">Carbohydrate metabolism</keyword>
<proteinExistence type="inferred from homology"/>
<keyword evidence="4" id="KW-0456">Lyase</keyword>
<evidence type="ECO:0000256" key="1">
    <source>
        <dbReference type="ARBA" id="ARBA00004761"/>
    </source>
</evidence>
<dbReference type="EMBL" id="CP001997">
    <property type="protein sequence ID" value="ADE57788.1"/>
    <property type="molecule type" value="Genomic_DNA"/>
</dbReference>
<protein>
    <submittedName>
        <fullName evidence="6">2-dehydro-3-deoxyphosphogluconate aldolase/4-hydroxy-2-oxoglutarate aldolase</fullName>
    </submittedName>
</protein>
<evidence type="ECO:0000256" key="2">
    <source>
        <dbReference type="ARBA" id="ARBA00006906"/>
    </source>
</evidence>
<dbReference type="STRING" id="572547.Amico_1672"/>
<dbReference type="NCBIfam" id="TIGR01182">
    <property type="entry name" value="eda"/>
    <property type="match status" value="1"/>
</dbReference>
<dbReference type="Pfam" id="PF01081">
    <property type="entry name" value="Aldolase"/>
    <property type="match status" value="1"/>
</dbReference>
<dbReference type="CDD" id="cd00452">
    <property type="entry name" value="KDPG_aldolase"/>
    <property type="match status" value="1"/>
</dbReference>
<dbReference type="KEGG" id="aco:Amico_1672"/>
<evidence type="ECO:0000256" key="5">
    <source>
        <dbReference type="ARBA" id="ARBA00023277"/>
    </source>
</evidence>
<name>D5EGV6_AMICL</name>
<keyword evidence="7" id="KW-1185">Reference proteome</keyword>
<evidence type="ECO:0000313" key="7">
    <source>
        <dbReference type="Proteomes" id="UP000002366"/>
    </source>
</evidence>
<dbReference type="PANTHER" id="PTHR30246">
    <property type="entry name" value="2-KETO-3-DEOXY-6-PHOSPHOGLUCONATE ALDOLASE"/>
    <property type="match status" value="1"/>
</dbReference>
<reference evidence="6 7" key="1">
    <citation type="journal article" date="2010" name="Stand. Genomic Sci.">
        <title>Complete genome sequence of Aminobacterium colombiense type strain (ALA-1).</title>
        <authorList>
            <person name="Chertkov O."/>
            <person name="Sikorski J."/>
            <person name="Brambilla E."/>
            <person name="Lapidus A."/>
            <person name="Copeland A."/>
            <person name="Glavina Del Rio T."/>
            <person name="Nolan M."/>
            <person name="Lucas S."/>
            <person name="Tice H."/>
            <person name="Cheng J.F."/>
            <person name="Han C."/>
            <person name="Detter J.C."/>
            <person name="Bruce D."/>
            <person name="Tapia R."/>
            <person name="Goodwin L."/>
            <person name="Pitluck S."/>
            <person name="Liolios K."/>
            <person name="Ivanova N."/>
            <person name="Mavromatis K."/>
            <person name="Ovchinnikova G."/>
            <person name="Pati A."/>
            <person name="Chen A."/>
            <person name="Palaniappan K."/>
            <person name="Land M."/>
            <person name="Hauser L."/>
            <person name="Chang Y.J."/>
            <person name="Jeffries C.D."/>
            <person name="Spring S."/>
            <person name="Rohde M."/>
            <person name="Goker M."/>
            <person name="Bristow J."/>
            <person name="Eisen J.A."/>
            <person name="Markowitz V."/>
            <person name="Hugenholtz P."/>
            <person name="Kyrpides N.C."/>
            <person name="Klenk H.P."/>
        </authorList>
    </citation>
    <scope>NUCLEOTIDE SEQUENCE [LARGE SCALE GENOMIC DNA]</scope>
    <source>
        <strain evidence="7">DSM 12261 / ALA-1</strain>
    </source>
</reference>
<dbReference type="RefSeq" id="WP_013049050.1">
    <property type="nucleotide sequence ID" value="NC_014011.1"/>
</dbReference>
<dbReference type="AlphaFoldDB" id="D5EGV6"/>
<dbReference type="eggNOG" id="COG0800">
    <property type="taxonomic scope" value="Bacteria"/>
</dbReference>